<dbReference type="InterPro" id="IPR000668">
    <property type="entry name" value="Peptidase_C1A_C"/>
</dbReference>
<evidence type="ECO:0000256" key="4">
    <source>
        <dbReference type="ARBA" id="ARBA00022807"/>
    </source>
</evidence>
<keyword evidence="4" id="KW-0788">Thiol protease</keyword>
<protein>
    <recommendedName>
        <fullName evidence="6">Peptidase C1A papain C-terminal domain-containing protein</fullName>
    </recommendedName>
</protein>
<feature type="domain" description="Peptidase C1A papain C-terminal" evidence="6">
    <location>
        <begin position="256"/>
        <end position="476"/>
    </location>
</feature>
<keyword evidence="2" id="KW-0645">Protease</keyword>
<evidence type="ECO:0000259" key="6">
    <source>
        <dbReference type="SMART" id="SM00645"/>
    </source>
</evidence>
<dbReference type="PANTHER" id="PTHR12411">
    <property type="entry name" value="CYSTEINE PROTEASE FAMILY C1-RELATED"/>
    <property type="match status" value="1"/>
</dbReference>
<evidence type="ECO:0000256" key="5">
    <source>
        <dbReference type="SAM" id="MobiDB-lite"/>
    </source>
</evidence>
<comment type="similarity">
    <text evidence="1">Belongs to the peptidase C1 family.</text>
</comment>
<dbReference type="EMBL" id="JAGKQM010000012">
    <property type="protein sequence ID" value="KAH0897971.1"/>
    <property type="molecule type" value="Genomic_DNA"/>
</dbReference>
<keyword evidence="3" id="KW-0378">Hydrolase</keyword>
<comment type="caution">
    <text evidence="7">The sequence shown here is derived from an EMBL/GenBank/DDBJ whole genome shotgun (WGS) entry which is preliminary data.</text>
</comment>
<evidence type="ECO:0000313" key="8">
    <source>
        <dbReference type="Proteomes" id="UP000824890"/>
    </source>
</evidence>
<dbReference type="Proteomes" id="UP000824890">
    <property type="component" value="Unassembled WGS sequence"/>
</dbReference>
<gene>
    <name evidence="7" type="ORF">HID58_047539</name>
</gene>
<dbReference type="InterPro" id="IPR013128">
    <property type="entry name" value="Peptidase_C1A"/>
</dbReference>
<evidence type="ECO:0000256" key="3">
    <source>
        <dbReference type="ARBA" id="ARBA00022801"/>
    </source>
</evidence>
<keyword evidence="8" id="KW-1185">Reference proteome</keyword>
<evidence type="ECO:0000313" key="7">
    <source>
        <dbReference type="EMBL" id="KAH0897971.1"/>
    </source>
</evidence>
<dbReference type="Gene3D" id="3.90.70.10">
    <property type="entry name" value="Cysteine proteinases"/>
    <property type="match status" value="1"/>
</dbReference>
<evidence type="ECO:0000256" key="1">
    <source>
        <dbReference type="ARBA" id="ARBA00008455"/>
    </source>
</evidence>
<accession>A0ABQ8AZL6</accession>
<dbReference type="SMART" id="SM00645">
    <property type="entry name" value="Pept_C1"/>
    <property type="match status" value="1"/>
</dbReference>
<reference evidence="7 8" key="1">
    <citation type="submission" date="2021-05" db="EMBL/GenBank/DDBJ databases">
        <title>Genome Assembly of Synthetic Allotetraploid Brassica napus Reveals Homoeologous Exchanges between Subgenomes.</title>
        <authorList>
            <person name="Davis J.T."/>
        </authorList>
    </citation>
    <scope>NUCLEOTIDE SEQUENCE [LARGE SCALE GENOMIC DNA]</scope>
    <source>
        <strain evidence="8">cv. Da-Ae</strain>
        <tissue evidence="7">Seedling</tissue>
    </source>
</reference>
<name>A0ABQ8AZL6_BRANA</name>
<proteinExistence type="inferred from homology"/>
<organism evidence="7 8">
    <name type="scientific">Brassica napus</name>
    <name type="common">Rape</name>
    <dbReference type="NCBI Taxonomy" id="3708"/>
    <lineage>
        <taxon>Eukaryota</taxon>
        <taxon>Viridiplantae</taxon>
        <taxon>Streptophyta</taxon>
        <taxon>Embryophyta</taxon>
        <taxon>Tracheophyta</taxon>
        <taxon>Spermatophyta</taxon>
        <taxon>Magnoliopsida</taxon>
        <taxon>eudicotyledons</taxon>
        <taxon>Gunneridae</taxon>
        <taxon>Pentapetalae</taxon>
        <taxon>rosids</taxon>
        <taxon>malvids</taxon>
        <taxon>Brassicales</taxon>
        <taxon>Brassicaceae</taxon>
        <taxon>Brassiceae</taxon>
        <taxon>Brassica</taxon>
    </lineage>
</organism>
<feature type="region of interest" description="Disordered" evidence="5">
    <location>
        <begin position="1"/>
        <end position="26"/>
    </location>
</feature>
<evidence type="ECO:0000256" key="2">
    <source>
        <dbReference type="ARBA" id="ARBA00022670"/>
    </source>
</evidence>
<dbReference type="SUPFAM" id="SSF54001">
    <property type="entry name" value="Cysteine proteinases"/>
    <property type="match status" value="1"/>
</dbReference>
<dbReference type="Pfam" id="PF00112">
    <property type="entry name" value="Peptidase_C1"/>
    <property type="match status" value="1"/>
</dbReference>
<sequence length="926" mass="105246">MSQGGGGLRRKNAAANEQSQRERERERVRVSIELRKRYELVCQSFPSIPSDLKREYEEVEGFVQKCLELKEEQLRDLLNNTATIMGGLAYNIIEEATFKSATLIGLNAELDPFKTRLSTCASAVREFEHSRVLLTDDRVAHLKAHVEEKYALYRDWDVIGLIDRLLDIKKEYDVKLFRIYTIRKEDFHELDAYLFGPRAPKSPQSSKFFLQVTKFVPINKLVLLLAAKPISDITIVECRDHIQFAYLKTAEEGDILVTEDEWVKLMGPVKNQLEHDICWAFVTAELVSAVRVRHIYKYDPTVVEYSCRDLVDFVDHQKRSEEKTKEKSGNKHFCYAHGLREGFEYVKVNGILREESRPFEANCREEVLTRHGSNLGYIGEVVSLTTVKEVLQTLQNHPVAGCIPVFEPDYSSINDQLYYGPTSPLSRYETMHAISFVGAGGVKEGEKHVNARSSHGVNFGKDGYFKICFQHVIICLTRGHHMRILVSLRLIFFSLDFQEALRVIMCVGGSFIDLTKGMSGSEKKRIMFARFVKTLFLNNNTSLGKIKRSSVSPVKEEQDQLSRTIASASHSSKSMFITILVVRVIVVIRVTLEHVTFLRSETKKSTNHSRPALERVQRFCNTQHFLNNKPRASLLGASLDCLDDALDNVKHLGNASGYKDSFHQSAQEILRLASHPLIPILHDHHVRFALHHHQMSLALEWLLALDKAYKKISLLLDPSCLDLCLIHVGEVTVVGAKGNLGRFINNCRLTEKLCQYATLLLLLVCFDKSILMKACHTYGCEMLLWVITLPRLGDPLNGDVIVQSKSGIATAFFSESNASLARQLAELLQEANQEVPDWLTRYASRASFGGELYIAVGVWNIVKLGESDEDLGRHIHNDDKDVFRKMIRVCEPDADTQKACVLLEEMIDHQVETNRALRLRLPEILN</sequence>
<dbReference type="InterPro" id="IPR038765">
    <property type="entry name" value="Papain-like_cys_pep_sf"/>
</dbReference>